<organism evidence="1 2">
    <name type="scientific">Phytophthora infestans</name>
    <name type="common">Potato late blight agent</name>
    <name type="synonym">Botrytis infestans</name>
    <dbReference type="NCBI Taxonomy" id="4787"/>
    <lineage>
        <taxon>Eukaryota</taxon>
        <taxon>Sar</taxon>
        <taxon>Stramenopiles</taxon>
        <taxon>Oomycota</taxon>
        <taxon>Peronosporomycetes</taxon>
        <taxon>Peronosporales</taxon>
        <taxon>Peronosporaceae</taxon>
        <taxon>Phytophthora</taxon>
    </lineage>
</organism>
<gene>
    <name evidence="1" type="ORF">GN958_ATG07670</name>
</gene>
<proteinExistence type="predicted"/>
<name>A0A8S9UR13_PHYIN</name>
<dbReference type="Proteomes" id="UP000704712">
    <property type="component" value="Unassembled WGS sequence"/>
</dbReference>
<evidence type="ECO:0000313" key="1">
    <source>
        <dbReference type="EMBL" id="KAF4143140.1"/>
    </source>
</evidence>
<dbReference type="EMBL" id="JAACNO010001080">
    <property type="protein sequence ID" value="KAF4143140.1"/>
    <property type="molecule type" value="Genomic_DNA"/>
</dbReference>
<reference evidence="1" key="1">
    <citation type="submission" date="2020-03" db="EMBL/GenBank/DDBJ databases">
        <title>Hybrid Assembly of Korean Phytophthora infestans isolates.</title>
        <authorList>
            <person name="Prokchorchik M."/>
            <person name="Lee Y."/>
            <person name="Seo J."/>
            <person name="Cho J.-H."/>
            <person name="Park Y.-E."/>
            <person name="Jang D.-C."/>
            <person name="Im J.-S."/>
            <person name="Choi J.-G."/>
            <person name="Park H.-J."/>
            <person name="Lee G.-B."/>
            <person name="Lee Y.-G."/>
            <person name="Hong S.-Y."/>
            <person name="Cho K."/>
            <person name="Sohn K.H."/>
        </authorList>
    </citation>
    <scope>NUCLEOTIDE SEQUENCE</scope>
    <source>
        <strain evidence="1">KR_2_A2</strain>
    </source>
</reference>
<accession>A0A8S9UR13</accession>
<sequence>MVGRESEAESNKTKLEAGFTSAIKHLIQTAIVQQIESTVGTIQFTDEDIKREQSKSVIVNTLKKKWSYRG</sequence>
<comment type="caution">
    <text evidence="1">The sequence shown here is derived from an EMBL/GenBank/DDBJ whole genome shotgun (WGS) entry which is preliminary data.</text>
</comment>
<dbReference type="AlphaFoldDB" id="A0A8S9UR13"/>
<protein>
    <submittedName>
        <fullName evidence="1">Uncharacterized protein</fullName>
    </submittedName>
</protein>
<evidence type="ECO:0000313" key="2">
    <source>
        <dbReference type="Proteomes" id="UP000704712"/>
    </source>
</evidence>